<reference evidence="2 3" key="1">
    <citation type="journal article" date="2016" name="Nat. Commun.">
        <title>Thousands of microbial genomes shed light on interconnected biogeochemical processes in an aquifer system.</title>
        <authorList>
            <person name="Anantharaman K."/>
            <person name="Brown C.T."/>
            <person name="Hug L.A."/>
            <person name="Sharon I."/>
            <person name="Castelle C.J."/>
            <person name="Probst A.J."/>
            <person name="Thomas B.C."/>
            <person name="Singh A."/>
            <person name="Wilkins M.J."/>
            <person name="Karaoz U."/>
            <person name="Brodie E.L."/>
            <person name="Williams K.H."/>
            <person name="Hubbard S.S."/>
            <person name="Banfield J.F."/>
        </authorList>
    </citation>
    <scope>NUCLEOTIDE SEQUENCE [LARGE SCALE GENOMIC DNA]</scope>
</reference>
<dbReference type="EMBL" id="MGER01000037">
    <property type="protein sequence ID" value="OGL88341.1"/>
    <property type="molecule type" value="Genomic_DNA"/>
</dbReference>
<sequence>MTEGQDGEQHDEVYTPPTLTGVVRKKAPERGFGFIKAGDGNDYFFHFTDLINGAHFEDLSEGAQLDFEVKREPEFGKAGAAQNVRYHRKADA</sequence>
<dbReference type="AlphaFoldDB" id="A0A1F7VD26"/>
<dbReference type="Pfam" id="PF00313">
    <property type="entry name" value="CSD"/>
    <property type="match status" value="1"/>
</dbReference>
<name>A0A1F7VD26_9BACT</name>
<dbReference type="GO" id="GO:0003676">
    <property type="term" value="F:nucleic acid binding"/>
    <property type="evidence" value="ECO:0007669"/>
    <property type="project" value="InterPro"/>
</dbReference>
<accession>A0A1F7VD26</accession>
<dbReference type="Gene3D" id="2.40.50.140">
    <property type="entry name" value="Nucleic acid-binding proteins"/>
    <property type="match status" value="1"/>
</dbReference>
<comment type="caution">
    <text evidence="2">The sequence shown here is derived from an EMBL/GenBank/DDBJ whole genome shotgun (WGS) entry which is preliminary data.</text>
</comment>
<feature type="domain" description="CSD" evidence="1">
    <location>
        <begin position="18"/>
        <end position="86"/>
    </location>
</feature>
<evidence type="ECO:0000313" key="2">
    <source>
        <dbReference type="EMBL" id="OGL88341.1"/>
    </source>
</evidence>
<dbReference type="InterPro" id="IPR002059">
    <property type="entry name" value="CSP_DNA-bd"/>
</dbReference>
<proteinExistence type="predicted"/>
<organism evidence="2 3">
    <name type="scientific">Candidatus Uhrbacteria bacterium RIFCSPLOWO2_02_FULL_49_11</name>
    <dbReference type="NCBI Taxonomy" id="1802409"/>
    <lineage>
        <taxon>Bacteria</taxon>
        <taxon>Candidatus Uhriibacteriota</taxon>
    </lineage>
</organism>
<gene>
    <name evidence="2" type="ORF">A3I42_01375</name>
</gene>
<dbReference type="InterPro" id="IPR012340">
    <property type="entry name" value="NA-bd_OB-fold"/>
</dbReference>
<protein>
    <recommendedName>
        <fullName evidence="1">CSD domain-containing protein</fullName>
    </recommendedName>
</protein>
<dbReference type="SUPFAM" id="SSF50249">
    <property type="entry name" value="Nucleic acid-binding proteins"/>
    <property type="match status" value="1"/>
</dbReference>
<dbReference type="Proteomes" id="UP000178264">
    <property type="component" value="Unassembled WGS sequence"/>
</dbReference>
<evidence type="ECO:0000259" key="1">
    <source>
        <dbReference type="PROSITE" id="PS51857"/>
    </source>
</evidence>
<dbReference type="PROSITE" id="PS51857">
    <property type="entry name" value="CSD_2"/>
    <property type="match status" value="1"/>
</dbReference>
<evidence type="ECO:0000313" key="3">
    <source>
        <dbReference type="Proteomes" id="UP000178264"/>
    </source>
</evidence>